<accession>A0ACC0WP52</accession>
<dbReference type="EMBL" id="CM047590">
    <property type="protein sequence ID" value="KAI9919683.1"/>
    <property type="molecule type" value="Genomic_DNA"/>
</dbReference>
<gene>
    <name evidence="1" type="ORF">PsorP6_017517</name>
</gene>
<sequence>MNSQTIKKFGVVRADVREKDRKEIIASRTGSQMKGVATESLVVIEDDGDDNRNDIADVEDVEEVFAVEDDEQLETASASARKVFTTWTGILQQVAEEQRDEVLLSSSVVADGGAVSEVDEEGAAGGATTRRHPAASGSNLLSLDQSPELDRRLFRIKRTDPILSLDR</sequence>
<dbReference type="Proteomes" id="UP001163321">
    <property type="component" value="Chromosome 11"/>
</dbReference>
<comment type="caution">
    <text evidence="1">The sequence shown here is derived from an EMBL/GenBank/DDBJ whole genome shotgun (WGS) entry which is preliminary data.</text>
</comment>
<protein>
    <submittedName>
        <fullName evidence="1">Uncharacterized protein</fullName>
    </submittedName>
</protein>
<evidence type="ECO:0000313" key="2">
    <source>
        <dbReference type="Proteomes" id="UP001163321"/>
    </source>
</evidence>
<reference evidence="1 2" key="1">
    <citation type="journal article" date="2022" name="bioRxiv">
        <title>The genome of the oomycete Peronosclerospora sorghi, a cosmopolitan pathogen of maize and sorghum, is inflated with dispersed pseudogenes.</title>
        <authorList>
            <person name="Fletcher K."/>
            <person name="Martin F."/>
            <person name="Isakeit T."/>
            <person name="Cavanaugh K."/>
            <person name="Magill C."/>
            <person name="Michelmore R."/>
        </authorList>
    </citation>
    <scope>NUCLEOTIDE SEQUENCE [LARGE SCALE GENOMIC DNA]</scope>
    <source>
        <strain evidence="1">P6</strain>
    </source>
</reference>
<proteinExistence type="predicted"/>
<keyword evidence="2" id="KW-1185">Reference proteome</keyword>
<organism evidence="1 2">
    <name type="scientific">Peronosclerospora sorghi</name>
    <dbReference type="NCBI Taxonomy" id="230839"/>
    <lineage>
        <taxon>Eukaryota</taxon>
        <taxon>Sar</taxon>
        <taxon>Stramenopiles</taxon>
        <taxon>Oomycota</taxon>
        <taxon>Peronosporomycetes</taxon>
        <taxon>Peronosporales</taxon>
        <taxon>Peronosporaceae</taxon>
        <taxon>Peronosclerospora</taxon>
    </lineage>
</organism>
<name>A0ACC0WP52_9STRA</name>
<evidence type="ECO:0000313" key="1">
    <source>
        <dbReference type="EMBL" id="KAI9919683.1"/>
    </source>
</evidence>